<keyword evidence="3" id="KW-1185">Reference proteome</keyword>
<protein>
    <recommendedName>
        <fullName evidence="4">PrgI family protein</fullName>
    </recommendedName>
</protein>
<accession>A0ABX3CMT8</accession>
<reference evidence="2 3" key="1">
    <citation type="submission" date="2016-07" db="EMBL/GenBank/DDBJ databases">
        <title>Bacillus oceanisediminis whole genome.</title>
        <authorList>
            <person name="Pal Y."/>
            <person name="Verma A."/>
            <person name="Mual P."/>
            <person name="Srinivasan K."/>
        </authorList>
    </citation>
    <scope>NUCLEOTIDE SEQUENCE [LARGE SCALE GENOMIC DNA]</scope>
    <source>
        <strain evidence="2 3">Bhandara28</strain>
    </source>
</reference>
<keyword evidence="1" id="KW-0812">Transmembrane</keyword>
<dbReference type="EMBL" id="MBRJ01000040">
    <property type="protein sequence ID" value="OHX44811.1"/>
    <property type="molecule type" value="Genomic_DNA"/>
</dbReference>
<sequence length="101" mass="11735">MEIIVPIDLTEEEKEILAIFSKRQFMIVFPTIFLALANFVFGNIPFVVGILDGILRFTLSVFMLGTAIALAYVKLDKYEMYLSEFILVKIKYHRSQKIYHP</sequence>
<evidence type="ECO:0000313" key="3">
    <source>
        <dbReference type="Proteomes" id="UP000180194"/>
    </source>
</evidence>
<gene>
    <name evidence="2" type="ORF">BBV17_25255</name>
</gene>
<keyword evidence="1" id="KW-1133">Transmembrane helix</keyword>
<feature type="transmembrane region" description="Helical" evidence="1">
    <location>
        <begin position="25"/>
        <end position="48"/>
    </location>
</feature>
<dbReference type="InterPro" id="IPR024414">
    <property type="entry name" value="Uncharacterised_PrgI"/>
</dbReference>
<dbReference type="Pfam" id="PF12666">
    <property type="entry name" value="PrgI"/>
    <property type="match status" value="1"/>
</dbReference>
<feature type="transmembrane region" description="Helical" evidence="1">
    <location>
        <begin position="54"/>
        <end position="73"/>
    </location>
</feature>
<organism evidence="2 3">
    <name type="scientific">Cytobacillus oceanisediminis</name>
    <dbReference type="NCBI Taxonomy" id="665099"/>
    <lineage>
        <taxon>Bacteria</taxon>
        <taxon>Bacillati</taxon>
        <taxon>Bacillota</taxon>
        <taxon>Bacilli</taxon>
        <taxon>Bacillales</taxon>
        <taxon>Bacillaceae</taxon>
        <taxon>Cytobacillus</taxon>
    </lineage>
</organism>
<evidence type="ECO:0008006" key="4">
    <source>
        <dbReference type="Google" id="ProtNLM"/>
    </source>
</evidence>
<proteinExistence type="predicted"/>
<dbReference type="RefSeq" id="WP_071158787.1">
    <property type="nucleotide sequence ID" value="NZ_MBRJ01000040.1"/>
</dbReference>
<evidence type="ECO:0000313" key="2">
    <source>
        <dbReference type="EMBL" id="OHX44811.1"/>
    </source>
</evidence>
<keyword evidence="1" id="KW-0472">Membrane</keyword>
<comment type="caution">
    <text evidence="2">The sequence shown here is derived from an EMBL/GenBank/DDBJ whole genome shotgun (WGS) entry which is preliminary data.</text>
</comment>
<dbReference type="Proteomes" id="UP000180194">
    <property type="component" value="Unassembled WGS sequence"/>
</dbReference>
<name>A0ABX3CMT8_9BACI</name>
<evidence type="ECO:0000256" key="1">
    <source>
        <dbReference type="SAM" id="Phobius"/>
    </source>
</evidence>